<evidence type="ECO:0000313" key="7">
    <source>
        <dbReference type="Proteomes" id="UP001379533"/>
    </source>
</evidence>
<dbReference type="Gene3D" id="3.30.559.10">
    <property type="entry name" value="Chloramphenicol acetyltransferase-like domain"/>
    <property type="match status" value="5"/>
</dbReference>
<dbReference type="InterPro" id="IPR010060">
    <property type="entry name" value="NRPS_synth"/>
</dbReference>
<evidence type="ECO:0000256" key="1">
    <source>
        <dbReference type="ARBA" id="ARBA00001957"/>
    </source>
</evidence>
<dbReference type="SMART" id="SM00824">
    <property type="entry name" value="PKS_TE"/>
    <property type="match status" value="1"/>
</dbReference>
<dbReference type="InterPro" id="IPR006162">
    <property type="entry name" value="Ppantetheine_attach_site"/>
</dbReference>
<keyword evidence="2" id="KW-0596">Phosphopantetheine</keyword>
<dbReference type="Pfam" id="PF00975">
    <property type="entry name" value="Thioesterase"/>
    <property type="match status" value="1"/>
</dbReference>
<gene>
    <name evidence="6" type="ORF">LZC95_30070</name>
</gene>
<dbReference type="InterPro" id="IPR020802">
    <property type="entry name" value="TesA-like"/>
</dbReference>
<dbReference type="CDD" id="cd19534">
    <property type="entry name" value="E_NRPS"/>
    <property type="match status" value="1"/>
</dbReference>
<dbReference type="Pfam" id="PF00668">
    <property type="entry name" value="Condensation"/>
    <property type="match status" value="5"/>
</dbReference>
<comment type="cofactor">
    <cofactor evidence="1">
        <name>pantetheine 4'-phosphate</name>
        <dbReference type="ChEBI" id="CHEBI:47942"/>
    </cofactor>
</comment>
<dbReference type="PROSITE" id="PS50075">
    <property type="entry name" value="CARRIER"/>
    <property type="match status" value="4"/>
</dbReference>
<dbReference type="Proteomes" id="UP001379533">
    <property type="component" value="Chromosome"/>
</dbReference>
<keyword evidence="7" id="KW-1185">Reference proteome</keyword>
<feature type="domain" description="Carrier" evidence="5">
    <location>
        <begin position="2025"/>
        <end position="2099"/>
    </location>
</feature>
<accession>A0ABZ2JWG2</accession>
<dbReference type="InterPro" id="IPR036736">
    <property type="entry name" value="ACP-like_sf"/>
</dbReference>
<evidence type="ECO:0000259" key="5">
    <source>
        <dbReference type="PROSITE" id="PS50075"/>
    </source>
</evidence>
<keyword evidence="4" id="KW-0677">Repeat</keyword>
<dbReference type="Pfam" id="PF00550">
    <property type="entry name" value="PP-binding"/>
    <property type="match status" value="4"/>
</dbReference>
<dbReference type="SUPFAM" id="SSF52777">
    <property type="entry name" value="CoA-dependent acyltransferases"/>
    <property type="match status" value="10"/>
</dbReference>
<dbReference type="Gene3D" id="3.40.50.980">
    <property type="match status" value="8"/>
</dbReference>
<dbReference type="InterPro" id="IPR000873">
    <property type="entry name" value="AMP-dep_synth/lig_dom"/>
</dbReference>
<evidence type="ECO:0000256" key="2">
    <source>
        <dbReference type="ARBA" id="ARBA00022450"/>
    </source>
</evidence>
<sequence>MSEFGRSRLPLTFAQSGIWFAQQLDPENRHYNIGEYLDIRESVDVERFEVALRRAVADVEALRTHVVRAESGPCQVIESDVKWSFRVIDFSASDNPVIEAEAWMKADLATLFDLTAGPLFAFSLLRIAHDRFFWFLRCHHIVLDGFGFGLLVKRVIETYASLREGTPELPASPQVLELPELPGLQDLLEDEDRYRLSSEFERDRAHFVKRFSDRPAAVTLSGRPPKTARGVLSRTCHADAPVMDRLRTTARQAGVPWSVAVVAMVALYIHRMTGTDDVVLGLPVTTRRTKVARAVPSMVSSVVPLRLAPRPSMTLRDLLEHTAEEMRLALRHQRYRYEDLRRDLDLVTEDVSLIGTMVNIFPAAYDMRLGGQPLAVRKMAFGPVEDLSIHVYEDGDGRLVFEFQANPAHYRAEDLEAHQARFLQLFADESALVGRIDLTDPAERERVLTVFNDTARSIVPATLTEMFGAHVRTSPDRIAIEAPEGPLTHRELDARANGLARWMIERGVGPECVVALILPRSRNMLVAQLAVLKAGAAYLPIDPDYPAERIRFMLDDAKPALTIWNADFEGPLAGVGESDSAPDVTIVPGNLAYVIYTSGSTGRPKGVAVSHAGLASFAAAEVERFAVTAESRILCFSSPSFDASVLELCMAWPQGATLVVPPPGPLAAEHLANVLRDGRISHTLIPPAALASIPDALAETLPALETLIVGGDACSGELVARWSKGRRMVNAYGPTESTVVATTSEPLSGAGSPPIGRPIVNTRVYVLDGALRPAPIGIAGELYIAGQGLARGYLARPGLTADRFVADPFGAPGARMYRTGDLARWTSAGELEFAGRADHQVKVRGFRIELGEIESVLTRHPEVAQAAVIVREDTPGLKRLVAYVVPAAEAKQEAKQEWTGADALRAHLAESLPDYMVPSAFVVLEALPVSPNGKLDRKALPAPDLGAGSSRRGPRNPQEEVFCRLFAELLHLPAVGIDDSFFDLGGDSIGSLQMVGRARTAGLVITARDVFQHRTVEALAAIAGVVQASDNASGDPLAFASGDQMHVIRAARPDVVDVLPLSPLQKGLLFHALYNESGPDVYSVQLRLELTGQLDVARMEAAARALVDRHPNLKAGFLVDGLEQPAQFIPGKVHLPWTMHDLSALDPEARKAELARLVAEDHARRFDMAKPPLLRFTLFRMQAGLHQLMLTNHHIVLDGWSTAVLLQELFALYRTAAGEDAKLPKPTPYREYLTWISTRDRSAAEAAWTQALAGVDEPTLLVPADAKRVPIMPGQVRIALPEELTAELQRESRGRGLTLNTVVQGAWGIVLGRLTGRSDVVFGTTVAGRPPEIPGVESMVGLFINTVPVRVRLDPAEPLSNMLARLQDRQSELMAHEHLGLTEIQRLTGGAELFDTLAVFENYPIDEKTKSGVYGDPKITDFDGGDATHYPLTMVTLPGPRLEFRFGYRPDVLQPDVVQSIAERMVRVLTDVVADPSQPVGRVGQNAALTPAERQRVLIEWNDTDCPIPHLTLPRLFESQVAKTPETVAVRPDVSYAELNARANRLARLLIARGAGPERFVALALPRSVDLIVAALAVWKAGAAYLPLDPNYPPDRLAYLLVDAKPEVVLTTREVSERLPPAHAAHLLLDDLHTAAAVAAHSSSNVSDAERLQTLRVEHPAYVIYTSGSTGRPKGVVVAHENVVALATWARMQFGASDLSHVVASTSLNFDVSVFEMFCPLMIGGSIEVVRDLLELGEARNEPWNASLVSGVPSVFSQLLAQDSLAVRANTVVLAGEALSAKTVRAIRTAMPASRIANIYGPTEATVYATAWYAQPDAAAEEETAQETPPPIGGPITNTRVYVLDGNLQPVPPGVKGELYIGGRGLARGYLHHPDRTSERFVANPFEGPGSRMYRTGDVVRWNAAGEIEYLGRSDDQVKIRGFRIELGEIEAALGRYPSVAQACAVVREDRPGNKLLVGYVVPASGAEPIEMDALRAFVAKGLPEYMVPSAFVVLDAFPLTPSGKLDRKALPAPDFAASAASRRRPRTRREEILCELFANLLNVPDVGIDDSFFDRGGDSIVSIQLAARARAAGLMITPRDVFQHRTVEALAAIAGAVQEAAPAGPSRWVTEEQARIVREARPDAVDVLPLSPLQQGLLFHALYDGGDDGRDVYTVQFRLDLQGQLDAARLAASTRVFLDRHPNLRAGFWVEGLEQPLQFVPGQTPLPWEEHDLAHLEPEAHARELARIVEEDATRRFDMASPPLLRFTLIRLSPDHYRFLVTNHHILLDGWSMPLVLREIFTLYERRADDRDLPAATPYRDYLTWLSTRDRETAKRAWATALADLDGPTRLTGDAPLKGSLMPVRVVTQLSEELSTALRERAREHRVTLATMLQAAWAVVLGMWTGRNDVVFGTIVSGRPVEVPGVESMIGLFINTLPVRVRLTADQSLGELVARVQDDQSALMAHHHVGLSEIQGALFDTLVVMENFPLDKGAMPFQEEALELTAIDAQDASHYPLSVVGVPGTCIQVHLNYREDRLERPIVEALAEKLQQVFSLLVDEPSRKLGRIDALNPTEMQRILVEFNDTRAPQEFPNLLDMFREHVQRTPDALAVEFPGGALTYRELDARANHLAQQLIARGVEPERLVAVLLPRSPEMIIAQLAVFKAGAAYVPVDPDYPAERIHFMLSDAKPVLSITGADFPEVRALPRPTFNAAGLTAVGTSDVAPAVSLHPGSLAYVIYTSGSTGRPKGVAVTHAGLGSFAAAEVQRFAVTSRSRVLCFSSPSFDASVLEFCMAWARGATLVVPPAGPLAGEALASVLREKRISHALIPPAALASVPESAAAELTDFETLIVGGDACSAELVDRWSKGRRMVNAYGPTESTVVATTSGQLAPASGSPPIGRPIFGTRVYVLDSALRPAPVGVPGELYIAGQGLARGYLARPSLTSERFVPDPFGAPGSRMYRTGDLARWTEDGELYFVGRADGQVKVRGFRIEVGEIEAALTRHPHVRQAVVVAREDTPGIKRLVAYVVVRDPGAVDELHAHLAESLPDYMIPTAFVALEALPVSPSGKVDRKALPAPSLGARTSRRTPRTPQERILCHLFSEVLHVPNVGIDDGFFELGGDSILSIQLVSRARASGLVFTSRDVFQQRTVAALAEMARSTEALDRFVPADDGIGELPLTPIMHWIRERGGPIDGFYQAMLLQVPPGATEEALTATLQAIVDHHDALRMRLTRSEDAWSLHIADRGEVPVSLAVVRTTAIHEAEIIAQTKAAQARLAPENGAMLQAVWFDTGAAQAGRLLLVLHHLVVDGVSWRILVADLARAWATIAQGQTEPELPAVGTSFRRWALRLRELATSPARVRELDAWAAILEPSDPRLTREPLDPTRHTVGSSRAFSLTMSPERTAPLLTKVASAFHAGINDVLLTGLAVAVAEWRRRRGITDRTDVLLELEGHGREDIVPGADLSQTVGWFTSAFPVRLDPGAVAQPLRDMGGALKRVKEQMRAIADRGIGFGILRYLNPDAATRLAGAASPQIGFNYLGRFPAVARRADWLPAPEAGGLSGGSDADMPAGHALEVNAVTLDHDNGPHLTAHWSYPEGLLSEADVRELAEAWFQALDALVAHTAQPDAGGYTPSDFALVSLSQQQIEHLEHARPDLTAVLPLSPLQKGFLFHALYDGEAPDVYAVQFSLDLTGSLDGARLQRAAQALLRRHPNLGAGFWTAGLEEPVQILSAKPALAWAEHDLSALHPAMRPNELARLLEEDRARPFDMGEPPLMRFTLIRVERDRYRLVLTNHHILFDGWSLPLLLQELLVLYRQHGDEGGLARPAPYHEYLAWLATRDADAAAAAWREALAGLDEPTCLAPASVVHRPVLPEQVLLDLPPELTARLREQTRIHGLTLATALHVAWAIVLGRWIGHDDVVFGTTVAGRPPEIAGAASMIGLFINTVPVRVRIDPARRLRDVAKEVQDRQAELSPHHHTGLTEIQAAAGRGALFDTLVVLESYPVDPGALRAASGDLELTGITVRDATHYPLTVVGIPGERLRLDLKYRPDVFEPATVEALRDHLAAVLTAFASDPESLVGRIELLRPEERQRVLLEFNRTARELSPTTWPQLWTAQVARAPHATALIAQGTSQTYAELDARANRLAHALIEHGVGPERIVALALPRSAEMVIAALAVLKAGGAYLPVDTDYPAERIRFMLTDARPAALITRSDLVAGLRATGDIACPVLEIDHMAARNATAPMVKLHPHCPAYVIYTSGSTGHPKGVVVTHVGLASFAAAESERFAVTPASRVLAFSSPSFDASVLELGMALSAGATLVIPPPGILAGETLASVLAEHAITHALIPPAALATVPESAELPALQTLIVGGEACSGELVARWSKGRRMVNAYGPTESTVVATTSEPLSGSGTPSIGRPIDNTQVYVLDAALRPVPPGVTAELYIAGAGLARGYQGRAGLTAERFVANPFDPAGGRMYRTGDLARWNEAGELEFVGRADDQIKLRGFRIEVGEIETALLEHPAISQAVVLLREDRPGDKRLVAYVVSYGETDLRAHLAARLPEHMIPSAFVALEALPLLPSGKVDRKALPAPELPPPSSHRRPSAPHEEILCGLFADVLGVPEVGVDDDFFERGGHSLLAARLAGQVQTTLGIPMNVRTLFENPTAAGLAAALGTSDQHDPFDVLLPLRKAGAQAPLFCLPPMMGIGWGFSGLLRHLPPEHPVYGLQARGLAREEQLPQSIEAMAEDYLARIRAVQPRGPYCLLGWSLGGTIAHLVATRLQASGEDVALLALLDAAPQPPGVRSDAAWGEQETVEALRELAGGSSALQSLPERQIAALSRVTENTLRNVVPSIEPALFRPYEGDVLLFVAGRQHDDPSALTSAWKPHVHGRIDTLVVDCGHHEMTHPDPIALIGRTLTNKLRHVQER</sequence>
<dbReference type="PROSITE" id="PS00012">
    <property type="entry name" value="PHOSPHOPANTETHEINE"/>
    <property type="match status" value="2"/>
</dbReference>
<evidence type="ECO:0000313" key="6">
    <source>
        <dbReference type="EMBL" id="WXA90687.1"/>
    </source>
</evidence>
<dbReference type="PANTHER" id="PTHR45527">
    <property type="entry name" value="NONRIBOSOMAL PEPTIDE SYNTHETASE"/>
    <property type="match status" value="1"/>
</dbReference>
<dbReference type="RefSeq" id="WP_394841305.1">
    <property type="nucleotide sequence ID" value="NZ_CP089982.1"/>
</dbReference>
<proteinExistence type="predicted"/>
<dbReference type="NCBIfam" id="TIGR01733">
    <property type="entry name" value="AA-adenyl-dom"/>
    <property type="match status" value="4"/>
</dbReference>
<dbReference type="InterPro" id="IPR029058">
    <property type="entry name" value="AB_hydrolase_fold"/>
</dbReference>
<dbReference type="CDD" id="cd05930">
    <property type="entry name" value="A_NRPS"/>
    <property type="match status" value="1"/>
</dbReference>
<dbReference type="NCBIfam" id="NF003417">
    <property type="entry name" value="PRK04813.1"/>
    <property type="match status" value="4"/>
</dbReference>
<dbReference type="SMART" id="SM00823">
    <property type="entry name" value="PKS_PP"/>
    <property type="match status" value="4"/>
</dbReference>
<evidence type="ECO:0000256" key="3">
    <source>
        <dbReference type="ARBA" id="ARBA00022553"/>
    </source>
</evidence>
<reference evidence="6 7" key="1">
    <citation type="submission" date="2021-12" db="EMBL/GenBank/DDBJ databases">
        <title>Discovery of the Pendulisporaceae a myxobacterial family with distinct sporulation behavior and unique specialized metabolism.</title>
        <authorList>
            <person name="Garcia R."/>
            <person name="Popoff A."/>
            <person name="Bader C.D."/>
            <person name="Loehr J."/>
            <person name="Walesch S."/>
            <person name="Walt C."/>
            <person name="Boldt J."/>
            <person name="Bunk B."/>
            <person name="Haeckl F.J.F.P.J."/>
            <person name="Gunesch A.P."/>
            <person name="Birkelbach J."/>
            <person name="Nuebel U."/>
            <person name="Pietschmann T."/>
            <person name="Bach T."/>
            <person name="Mueller R."/>
        </authorList>
    </citation>
    <scope>NUCLEOTIDE SEQUENCE [LARGE SCALE GENOMIC DNA]</scope>
    <source>
        <strain evidence="6 7">MSr12523</strain>
    </source>
</reference>
<dbReference type="InterPro" id="IPR020845">
    <property type="entry name" value="AMP-binding_CS"/>
</dbReference>
<dbReference type="Gene3D" id="3.30.559.30">
    <property type="entry name" value="Nonribosomal peptide synthetase, condensation domain"/>
    <property type="match status" value="5"/>
</dbReference>
<dbReference type="CDD" id="cd17652">
    <property type="entry name" value="A_NRPS_CmdD_like"/>
    <property type="match status" value="3"/>
</dbReference>
<dbReference type="NCBIfam" id="TIGR01720">
    <property type="entry name" value="NRPS-para261"/>
    <property type="match status" value="1"/>
</dbReference>
<feature type="domain" description="Carrier" evidence="5">
    <location>
        <begin position="953"/>
        <end position="1027"/>
    </location>
</feature>
<dbReference type="Gene3D" id="2.30.38.10">
    <property type="entry name" value="Luciferase, Domain 3"/>
    <property type="match status" value="4"/>
</dbReference>
<dbReference type="InterPro" id="IPR025110">
    <property type="entry name" value="AMP-bd_C"/>
</dbReference>
<dbReference type="SUPFAM" id="SSF47336">
    <property type="entry name" value="ACP-like"/>
    <property type="match status" value="4"/>
</dbReference>
<dbReference type="InterPro" id="IPR020806">
    <property type="entry name" value="PKS_PP-bd"/>
</dbReference>
<protein>
    <submittedName>
        <fullName evidence="6">Amino acid adenylation domain-containing protein</fullName>
    </submittedName>
</protein>
<feature type="domain" description="Carrier" evidence="5">
    <location>
        <begin position="3070"/>
        <end position="3144"/>
    </location>
</feature>
<organism evidence="6 7">
    <name type="scientific">Pendulispora brunnea</name>
    <dbReference type="NCBI Taxonomy" id="2905690"/>
    <lineage>
        <taxon>Bacteria</taxon>
        <taxon>Pseudomonadati</taxon>
        <taxon>Myxococcota</taxon>
        <taxon>Myxococcia</taxon>
        <taxon>Myxococcales</taxon>
        <taxon>Sorangiineae</taxon>
        <taxon>Pendulisporaceae</taxon>
        <taxon>Pendulispora</taxon>
    </lineage>
</organism>
<dbReference type="Pfam" id="PF00501">
    <property type="entry name" value="AMP-binding"/>
    <property type="match status" value="4"/>
</dbReference>
<dbReference type="InterPro" id="IPR045851">
    <property type="entry name" value="AMP-bd_C_sf"/>
</dbReference>
<dbReference type="SUPFAM" id="SSF53474">
    <property type="entry name" value="alpha/beta-Hydrolases"/>
    <property type="match status" value="1"/>
</dbReference>
<dbReference type="InterPro" id="IPR010071">
    <property type="entry name" value="AA_adenyl_dom"/>
</dbReference>
<dbReference type="EMBL" id="CP089982">
    <property type="protein sequence ID" value="WXA90687.1"/>
    <property type="molecule type" value="Genomic_DNA"/>
</dbReference>
<keyword evidence="3" id="KW-0597">Phosphoprotein</keyword>
<name>A0ABZ2JWG2_9BACT</name>
<dbReference type="Pfam" id="PF13193">
    <property type="entry name" value="AMP-binding_C"/>
    <property type="match status" value="4"/>
</dbReference>
<dbReference type="Gene3D" id="3.30.300.30">
    <property type="match status" value="4"/>
</dbReference>
<dbReference type="InterPro" id="IPR001242">
    <property type="entry name" value="Condensation_dom"/>
</dbReference>
<dbReference type="InterPro" id="IPR023213">
    <property type="entry name" value="CAT-like_dom_sf"/>
</dbReference>
<dbReference type="SUPFAM" id="SSF56801">
    <property type="entry name" value="Acetyl-CoA synthetase-like"/>
    <property type="match status" value="4"/>
</dbReference>
<dbReference type="InterPro" id="IPR009081">
    <property type="entry name" value="PP-bd_ACP"/>
</dbReference>
<dbReference type="PANTHER" id="PTHR45527:SF1">
    <property type="entry name" value="FATTY ACID SYNTHASE"/>
    <property type="match status" value="1"/>
</dbReference>
<dbReference type="Gene3D" id="1.10.1200.10">
    <property type="entry name" value="ACP-like"/>
    <property type="match status" value="3"/>
</dbReference>
<feature type="domain" description="Carrier" evidence="5">
    <location>
        <begin position="4582"/>
        <end position="4657"/>
    </location>
</feature>
<dbReference type="CDD" id="cd19543">
    <property type="entry name" value="DCL_NRPS"/>
    <property type="match status" value="3"/>
</dbReference>
<dbReference type="InterPro" id="IPR001031">
    <property type="entry name" value="Thioesterase"/>
</dbReference>
<dbReference type="Gene3D" id="3.40.50.1820">
    <property type="entry name" value="alpha/beta hydrolase"/>
    <property type="match status" value="1"/>
</dbReference>
<dbReference type="PROSITE" id="PS00455">
    <property type="entry name" value="AMP_BINDING"/>
    <property type="match status" value="4"/>
</dbReference>
<evidence type="ECO:0000256" key="4">
    <source>
        <dbReference type="ARBA" id="ARBA00022737"/>
    </source>
</evidence>